<dbReference type="Gene3D" id="1.10.10.1420">
    <property type="entry name" value="DNA replication factor Cdt1, C-terminal WH domain"/>
    <property type="match status" value="1"/>
</dbReference>
<sequence>MYSHLAQIKYILPEAIQIEKTLVHDKKTLCMKPDMKITLLFDVVEGHHEQSDFLALHQLFASRLILFFTMQPEACDVPEAMLPEPFSQRSQTLSSEQLIADSSIESQSTSIECELLSESLHPYPSLSRHFSQKAVGAEAEKTQLLQSPVSLLSARSDSLINQDSISVQQMENSGLCSKSDGVTDQNSKSEQQKESLGTCSISTTFNSPAQQINPSTPLVKLASSVDSVMLETPAQLTPRVSMPDCEDKLKTTTSQKLTSCNKPAKRVLDFSHLEGDKSAFDSIVNESGCNNVIIDNFHHTTEVIFKGANTSGPPPLLQEEENQDREGSLVGRISVGGCCRRRYTRSGFSRGAVGDSSGRSDVVAGGLPNGEVLCVPQPRHVVLGLKINMGKSELVPVGEVDEGSNDKAKSVWNGILERTERCLVGWKRMGCESLGEDPKGLLVGGGMGDEFKFHLVNWQQVCTPLHYGGLGIRNLVHFNQALLGKWLWRFGIEKMALWRRVIALKNGCRWGDWCSRLGLDVDSITEFMDFLYTVNIRQHVPDVMCWNPSPHAIFEVKSLGCLDKVCEKSQAGVTTIQQMSSSLPDLVALIYQIFKSVNCSAITKEELVHKIIMNSFDIVERGEVEEQIEILENMVPDWIYRKLTPGGDIMYKWVSIFLFY</sequence>
<dbReference type="GO" id="GO:0005634">
    <property type="term" value="C:nucleus"/>
    <property type="evidence" value="ECO:0007669"/>
    <property type="project" value="TreeGrafter"/>
</dbReference>
<feature type="region of interest" description="Disordered" evidence="3">
    <location>
        <begin position="171"/>
        <end position="195"/>
    </location>
</feature>
<evidence type="ECO:0000256" key="2">
    <source>
        <dbReference type="ARBA" id="ARBA00023306"/>
    </source>
</evidence>
<dbReference type="GO" id="GO:0030174">
    <property type="term" value="P:regulation of DNA-templated DNA replication initiation"/>
    <property type="evidence" value="ECO:0007669"/>
    <property type="project" value="InterPro"/>
</dbReference>
<feature type="domain" description="DNA replication factor Cdt1 C-terminal" evidence="4">
    <location>
        <begin position="576"/>
        <end position="639"/>
    </location>
</feature>
<accession>A0A2N9IP43</accession>
<evidence type="ECO:0000256" key="1">
    <source>
        <dbReference type="ARBA" id="ARBA00008356"/>
    </source>
</evidence>
<protein>
    <recommendedName>
        <fullName evidence="4">DNA replication factor Cdt1 C-terminal domain-containing protein</fullName>
    </recommendedName>
</protein>
<dbReference type="PANTHER" id="PTHR28637:SF13">
    <property type="entry name" value="EXPRESSED PROTEIN"/>
    <property type="match status" value="1"/>
</dbReference>
<dbReference type="GO" id="GO:0000076">
    <property type="term" value="P:DNA replication checkpoint signaling"/>
    <property type="evidence" value="ECO:0007669"/>
    <property type="project" value="TreeGrafter"/>
</dbReference>
<dbReference type="GO" id="GO:0000278">
    <property type="term" value="P:mitotic cell cycle"/>
    <property type="evidence" value="ECO:0007669"/>
    <property type="project" value="TreeGrafter"/>
</dbReference>
<dbReference type="GO" id="GO:0070182">
    <property type="term" value="F:DNA polymerase binding"/>
    <property type="evidence" value="ECO:0007669"/>
    <property type="project" value="TreeGrafter"/>
</dbReference>
<dbReference type="InterPro" id="IPR032054">
    <property type="entry name" value="Cdt1_C"/>
</dbReference>
<reference evidence="5" key="1">
    <citation type="submission" date="2018-02" db="EMBL/GenBank/DDBJ databases">
        <authorList>
            <person name="Cohen D.B."/>
            <person name="Kent A.D."/>
        </authorList>
    </citation>
    <scope>NUCLEOTIDE SEQUENCE</scope>
</reference>
<evidence type="ECO:0000256" key="3">
    <source>
        <dbReference type="SAM" id="MobiDB-lite"/>
    </source>
</evidence>
<evidence type="ECO:0000313" key="5">
    <source>
        <dbReference type="EMBL" id="SPD26145.1"/>
    </source>
</evidence>
<dbReference type="SUPFAM" id="SSF46785">
    <property type="entry name" value="Winged helix' DNA-binding domain"/>
    <property type="match status" value="1"/>
</dbReference>
<organism evidence="5">
    <name type="scientific">Fagus sylvatica</name>
    <name type="common">Beechnut</name>
    <dbReference type="NCBI Taxonomy" id="28930"/>
    <lineage>
        <taxon>Eukaryota</taxon>
        <taxon>Viridiplantae</taxon>
        <taxon>Streptophyta</taxon>
        <taxon>Embryophyta</taxon>
        <taxon>Tracheophyta</taxon>
        <taxon>Spermatophyta</taxon>
        <taxon>Magnoliopsida</taxon>
        <taxon>eudicotyledons</taxon>
        <taxon>Gunneridae</taxon>
        <taxon>Pentapetalae</taxon>
        <taxon>rosids</taxon>
        <taxon>fabids</taxon>
        <taxon>Fagales</taxon>
        <taxon>Fagaceae</taxon>
        <taxon>Fagus</taxon>
    </lineage>
</organism>
<evidence type="ECO:0000259" key="4">
    <source>
        <dbReference type="Pfam" id="PF16679"/>
    </source>
</evidence>
<dbReference type="Pfam" id="PF16679">
    <property type="entry name" value="CDT1_C"/>
    <property type="match status" value="1"/>
</dbReference>
<dbReference type="InterPro" id="IPR038090">
    <property type="entry name" value="Cdt1_C_WH_dom_sf"/>
</dbReference>
<proteinExistence type="inferred from homology"/>
<dbReference type="GO" id="GO:0071163">
    <property type="term" value="P:DNA replication preinitiation complex assembly"/>
    <property type="evidence" value="ECO:0007669"/>
    <property type="project" value="InterPro"/>
</dbReference>
<dbReference type="AlphaFoldDB" id="A0A2N9IP43"/>
<dbReference type="InterPro" id="IPR036390">
    <property type="entry name" value="WH_DNA-bd_sf"/>
</dbReference>
<dbReference type="InterPro" id="IPR045173">
    <property type="entry name" value="Cdt1"/>
</dbReference>
<dbReference type="EMBL" id="OIVN01006146">
    <property type="protein sequence ID" value="SPD26145.1"/>
    <property type="molecule type" value="Genomic_DNA"/>
</dbReference>
<comment type="similarity">
    <text evidence="1">Belongs to the Cdt1 family.</text>
</comment>
<gene>
    <name evidence="5" type="ORF">FSB_LOCUS54027</name>
</gene>
<name>A0A2N9IP43_FAGSY</name>
<keyword evidence="2" id="KW-0131">Cell cycle</keyword>
<dbReference type="PANTHER" id="PTHR28637">
    <property type="entry name" value="DNA REPLICATION FACTOR CDT1"/>
    <property type="match status" value="1"/>
</dbReference>
<dbReference type="GO" id="GO:0003677">
    <property type="term" value="F:DNA binding"/>
    <property type="evidence" value="ECO:0007669"/>
    <property type="project" value="InterPro"/>
</dbReference>